<evidence type="ECO:0000256" key="4">
    <source>
        <dbReference type="SAM" id="Phobius"/>
    </source>
</evidence>
<organism evidence="7 8">
    <name type="scientific">Paenibacillus allorhizosphaerae</name>
    <dbReference type="NCBI Taxonomy" id="2849866"/>
    <lineage>
        <taxon>Bacteria</taxon>
        <taxon>Bacillati</taxon>
        <taxon>Bacillota</taxon>
        <taxon>Bacilli</taxon>
        <taxon>Bacillales</taxon>
        <taxon>Paenibacillaceae</taxon>
        <taxon>Paenibacillus</taxon>
    </lineage>
</organism>
<comment type="caution">
    <text evidence="7">The sequence shown here is derived from an EMBL/GenBank/DDBJ whole genome shotgun (WGS) entry which is preliminary data.</text>
</comment>
<dbReference type="Pfam" id="PF07940">
    <property type="entry name" value="Hepar_II_III_C"/>
    <property type="match status" value="1"/>
</dbReference>
<reference evidence="7 8" key="1">
    <citation type="submission" date="2021-06" db="EMBL/GenBank/DDBJ databases">
        <authorList>
            <person name="Criscuolo A."/>
        </authorList>
    </citation>
    <scope>NUCLEOTIDE SEQUENCE [LARGE SCALE GENOMIC DNA]</scope>
    <source>
        <strain evidence="8">CIP 111802</strain>
    </source>
</reference>
<dbReference type="PANTHER" id="PTHR39210:SF1">
    <property type="entry name" value="HEPARIN-SULFATE LYASE"/>
    <property type="match status" value="1"/>
</dbReference>
<evidence type="ECO:0000256" key="3">
    <source>
        <dbReference type="ARBA" id="ARBA00023239"/>
    </source>
</evidence>
<feature type="chain" id="PRO_5046733731" description="Heparinase II/III-like C-terminal domain-containing protein" evidence="5">
    <location>
        <begin position="25"/>
        <end position="871"/>
    </location>
</feature>
<accession>A0ABM8VCW7</accession>
<sequence>MNVYKTAVSLLCMIALISTVSAPAYVYSAEPVKRPDYNGYSGFTVSEEPMLPKTETHPKLWFDSSQVKTMYDKRGADAYAKSLWDQIAASPYTSMNLPTAPGSCKDPGLHNYYGTVARIAKYSAFVYIMTGSETHRDRAEAALRQAYDGPIYSCDPTDDGSEVDETYRGSWAQHFAAAYDWIQPSIAGTEKDAVIRAKLKKEAQALFANLEKWSPRPHNHLSKPAWGLGTLALTLSGEPEAGAWLRKALQAVNANTKYFFSSDGIYREGAFYYIYSLINMVPFLYHYANVSGVDLFPSYKPAFLWEFYSSNNKGWMPSFEDTFLRHNMLMMVAGKYMEEKDVSEANPEAKWGNLFQWRYVNTDKSPQGGEFGNNTGASEDDSIDMDKYLTYAPAVKPLPPTGTATTFLNEGGQSFFRNHWNYNDPSARYLAFHGVAETDNHNHFDTLSFTIHAENQMMASVPGYSKSGYGDAVRRSWYRTAAAQNTVTLDGNWPVDMAMNATPVSKYGIDTDFFDFQQKEARFIRQTNDPKASENPLSFPPDEESLGYISRAVAFPGQQYFVVTDQLKAKDAKPHAFELYLHGGRGTMSGSGNHRLWTYKKDKYGAEAKFAAWIFSDKAGLTDAKGEVTYIKGYAAPFGYVKASVHAPAANYMQFLIPLSPDEALPTVTEMSDAARVGGTVLKDGMLDTYIVQQGAGSVSLGKLTLAGEFGYARDGGGLKQWAVKQATTAAYDGKRIFASSLPVTVAVDTSSALQYKGYVSGDSGGGQVELELANPTGREAVGATFNGSRVEVVNGKGFVHLTVSSSGHFVIDYGKPALVSRIPVWGYAAAAVLLVLLALLFNLIRKRKFAEDNRGANRSASRWKFGSERI</sequence>
<dbReference type="RefSeq" id="WP_218097488.1">
    <property type="nucleotide sequence ID" value="NZ_CAJVCE010000002.1"/>
</dbReference>
<dbReference type="InterPro" id="IPR012480">
    <property type="entry name" value="Hepar_II_III_C"/>
</dbReference>
<feature type="domain" description="Heparinase II/III-like C-terminal" evidence="6">
    <location>
        <begin position="433"/>
        <end position="620"/>
    </location>
</feature>
<keyword evidence="4" id="KW-0472">Membrane</keyword>
<protein>
    <recommendedName>
        <fullName evidence="6">Heparinase II/III-like C-terminal domain-containing protein</fullName>
    </recommendedName>
</protein>
<evidence type="ECO:0000256" key="2">
    <source>
        <dbReference type="ARBA" id="ARBA00022764"/>
    </source>
</evidence>
<evidence type="ECO:0000256" key="5">
    <source>
        <dbReference type="SAM" id="SignalP"/>
    </source>
</evidence>
<evidence type="ECO:0000313" key="8">
    <source>
        <dbReference type="Proteomes" id="UP000730618"/>
    </source>
</evidence>
<dbReference type="PANTHER" id="PTHR39210">
    <property type="entry name" value="HEPARIN-SULFATE LYASE"/>
    <property type="match status" value="1"/>
</dbReference>
<evidence type="ECO:0000259" key="6">
    <source>
        <dbReference type="Pfam" id="PF07940"/>
    </source>
</evidence>
<gene>
    <name evidence="7" type="ORF">PAECIP111802_01164</name>
</gene>
<feature type="signal peptide" evidence="5">
    <location>
        <begin position="1"/>
        <end position="24"/>
    </location>
</feature>
<keyword evidence="4" id="KW-1133">Transmembrane helix</keyword>
<dbReference type="EMBL" id="CAJVCE010000002">
    <property type="protein sequence ID" value="CAG7625388.1"/>
    <property type="molecule type" value="Genomic_DNA"/>
</dbReference>
<keyword evidence="4" id="KW-0812">Transmembrane</keyword>
<dbReference type="Proteomes" id="UP000730618">
    <property type="component" value="Unassembled WGS sequence"/>
</dbReference>
<keyword evidence="2" id="KW-0574">Periplasm</keyword>
<evidence type="ECO:0000256" key="1">
    <source>
        <dbReference type="ARBA" id="ARBA00022729"/>
    </source>
</evidence>
<evidence type="ECO:0000313" key="7">
    <source>
        <dbReference type="EMBL" id="CAG7625388.1"/>
    </source>
</evidence>
<name>A0ABM8VCW7_9BACL</name>
<keyword evidence="1 5" id="KW-0732">Signal</keyword>
<keyword evidence="8" id="KW-1185">Reference proteome</keyword>
<keyword evidence="3" id="KW-0456">Lyase</keyword>
<feature type="transmembrane region" description="Helical" evidence="4">
    <location>
        <begin position="825"/>
        <end position="845"/>
    </location>
</feature>
<proteinExistence type="predicted"/>